<feature type="domain" description="HTH gntR-type" evidence="4">
    <location>
        <begin position="15"/>
        <end position="82"/>
    </location>
</feature>
<dbReference type="PROSITE" id="PS50949">
    <property type="entry name" value="HTH_GNTR"/>
    <property type="match status" value="1"/>
</dbReference>
<dbReference type="PANTHER" id="PTHR43537:SF49">
    <property type="entry name" value="TRANSCRIPTIONAL REGULATORY PROTEIN"/>
    <property type="match status" value="1"/>
</dbReference>
<dbReference type="CDD" id="cd07377">
    <property type="entry name" value="WHTH_GntR"/>
    <property type="match status" value="1"/>
</dbReference>
<dbReference type="InterPro" id="IPR036390">
    <property type="entry name" value="WH_DNA-bd_sf"/>
</dbReference>
<keyword evidence="3" id="KW-0804">Transcription</keyword>
<dbReference type="KEGG" id="pshq:F3W81_03135"/>
<dbReference type="SMART" id="SM00345">
    <property type="entry name" value="HTH_GNTR"/>
    <property type="match status" value="1"/>
</dbReference>
<dbReference type="InterPro" id="IPR000524">
    <property type="entry name" value="Tscrpt_reg_HTH_GntR"/>
</dbReference>
<dbReference type="EMBL" id="CP045201">
    <property type="protein sequence ID" value="QOL79903.1"/>
    <property type="molecule type" value="Genomic_DNA"/>
</dbReference>
<dbReference type="Gene3D" id="1.10.10.10">
    <property type="entry name" value="Winged helix-like DNA-binding domain superfamily/Winged helix DNA-binding domain"/>
    <property type="match status" value="1"/>
</dbReference>
<dbReference type="Proteomes" id="UP000594118">
    <property type="component" value="Chromosome"/>
</dbReference>
<dbReference type="AlphaFoldDB" id="A0A7L9WJ16"/>
<dbReference type="GO" id="GO:0003677">
    <property type="term" value="F:DNA binding"/>
    <property type="evidence" value="ECO:0007669"/>
    <property type="project" value="UniProtKB-KW"/>
</dbReference>
<accession>A0A7L9WJ16</accession>
<sequence length="235" mass="26257">MTDTMTQLNAQLNLRPIGLEVADRLEAAIVRETFPPGEKLREVEICAQFGVSRSPLREAFQILENRGLVERRPRIGTRVTELSVQTLDEITLCRAPLEAACSGLLAALPDHARVAAALEVELDAMRAAQTSGDPLAGFEANVRMTLLSHNRCGNGVLVRLLSQLDVSALRYRYRAYRQMPQMLTSMITSNAEMVAEIRAGHVEQARSVTEQLVWRAWETTRQLFLDSEMHKSEDA</sequence>
<dbReference type="SUPFAM" id="SSF48008">
    <property type="entry name" value="GntR ligand-binding domain-like"/>
    <property type="match status" value="1"/>
</dbReference>
<evidence type="ECO:0000256" key="3">
    <source>
        <dbReference type="ARBA" id="ARBA00023163"/>
    </source>
</evidence>
<dbReference type="InterPro" id="IPR011711">
    <property type="entry name" value="GntR_C"/>
</dbReference>
<evidence type="ECO:0000256" key="1">
    <source>
        <dbReference type="ARBA" id="ARBA00023015"/>
    </source>
</evidence>
<protein>
    <submittedName>
        <fullName evidence="5">GntR family transcriptional regulator</fullName>
    </submittedName>
</protein>
<dbReference type="SUPFAM" id="SSF46785">
    <property type="entry name" value="Winged helix' DNA-binding domain"/>
    <property type="match status" value="1"/>
</dbReference>
<dbReference type="PANTHER" id="PTHR43537">
    <property type="entry name" value="TRANSCRIPTIONAL REGULATOR, GNTR FAMILY"/>
    <property type="match status" value="1"/>
</dbReference>
<dbReference type="Gene3D" id="1.20.120.530">
    <property type="entry name" value="GntR ligand-binding domain-like"/>
    <property type="match status" value="1"/>
</dbReference>
<proteinExistence type="predicted"/>
<evidence type="ECO:0000256" key="2">
    <source>
        <dbReference type="ARBA" id="ARBA00023125"/>
    </source>
</evidence>
<evidence type="ECO:0000313" key="5">
    <source>
        <dbReference type="EMBL" id="QOL79903.1"/>
    </source>
</evidence>
<dbReference type="Pfam" id="PF07729">
    <property type="entry name" value="FCD"/>
    <property type="match status" value="1"/>
</dbReference>
<name>A0A7L9WJ16_9RHOB</name>
<dbReference type="InterPro" id="IPR036388">
    <property type="entry name" value="WH-like_DNA-bd_sf"/>
</dbReference>
<dbReference type="InterPro" id="IPR008920">
    <property type="entry name" value="TF_FadR/GntR_C"/>
</dbReference>
<keyword evidence="1" id="KW-0805">Transcription regulation</keyword>
<evidence type="ECO:0000259" key="4">
    <source>
        <dbReference type="PROSITE" id="PS50949"/>
    </source>
</evidence>
<gene>
    <name evidence="5" type="ORF">F3W81_03135</name>
</gene>
<reference evidence="5 6" key="1">
    <citation type="submission" date="2019-10" db="EMBL/GenBank/DDBJ databases">
        <title>Pseudopuniceibacterium sp. HQ09 islated from Antarctica.</title>
        <authorList>
            <person name="Liao L."/>
            <person name="Su S."/>
            <person name="Chen B."/>
            <person name="Yu Y."/>
        </authorList>
    </citation>
    <scope>NUCLEOTIDE SEQUENCE [LARGE SCALE GENOMIC DNA]</scope>
    <source>
        <strain evidence="5 6">HQ09</strain>
    </source>
</reference>
<evidence type="ECO:0000313" key="6">
    <source>
        <dbReference type="Proteomes" id="UP000594118"/>
    </source>
</evidence>
<dbReference type="GO" id="GO:0003700">
    <property type="term" value="F:DNA-binding transcription factor activity"/>
    <property type="evidence" value="ECO:0007669"/>
    <property type="project" value="InterPro"/>
</dbReference>
<keyword evidence="6" id="KW-1185">Reference proteome</keyword>
<dbReference type="Pfam" id="PF00392">
    <property type="entry name" value="GntR"/>
    <property type="match status" value="1"/>
</dbReference>
<organism evidence="5 6">
    <name type="scientific">Pseudooceanicola spongiae</name>
    <dbReference type="NCBI Taxonomy" id="2613965"/>
    <lineage>
        <taxon>Bacteria</taxon>
        <taxon>Pseudomonadati</taxon>
        <taxon>Pseudomonadota</taxon>
        <taxon>Alphaproteobacteria</taxon>
        <taxon>Rhodobacterales</taxon>
        <taxon>Paracoccaceae</taxon>
        <taxon>Pseudooceanicola</taxon>
    </lineage>
</organism>
<keyword evidence="2" id="KW-0238">DNA-binding</keyword>